<evidence type="ECO:0000256" key="6">
    <source>
        <dbReference type="ARBA" id="ARBA00022723"/>
    </source>
</evidence>
<dbReference type="EMBL" id="CP002868">
    <property type="protein sequence ID" value="AEJ18503.1"/>
    <property type="molecule type" value="Genomic_DNA"/>
</dbReference>
<dbReference type="GO" id="GO:0006099">
    <property type="term" value="P:tricarboxylic acid cycle"/>
    <property type="evidence" value="ECO:0007669"/>
    <property type="project" value="UniProtKB-KW"/>
</dbReference>
<keyword evidence="10 11" id="KW-0003">3Fe-4S</keyword>
<evidence type="ECO:0000256" key="7">
    <source>
        <dbReference type="ARBA" id="ARBA00023002"/>
    </source>
</evidence>
<keyword evidence="9 11" id="KW-0411">Iron-sulfur</keyword>
<dbReference type="HOGENOM" id="CLU_044838_3_3_12"/>
<dbReference type="InterPro" id="IPR036010">
    <property type="entry name" value="2Fe-2S_ferredoxin-like_sf"/>
</dbReference>
<dbReference type="PROSITE" id="PS00197">
    <property type="entry name" value="2FE2S_FER_1"/>
    <property type="match status" value="1"/>
</dbReference>
<sequence>MKQSLRIKRGTDDDALYYVYEVDLPSGSSVLDALEYIRTGSVPDLMYRHSCHHGSCGTCAVRINGKEVLACLTRLEAYTGTIPTIEPLAAFKHDRDLVIDPGSLFRRLPKDAAKLRRSEWSGGEIIRDPADKRQQSHPSGIEHFVRFEDCIECGACISACPVTRQAWAEDSLVAIPFLGPAVLVALHRESINNPERRDEMLELAKLPNGVSACEKHFDCSRVCPRMVAPGKHIEQLRKELSDRSKD</sequence>
<dbReference type="GO" id="GO:0051538">
    <property type="term" value="F:3 iron, 4 sulfur cluster binding"/>
    <property type="evidence" value="ECO:0007669"/>
    <property type="project" value="UniProtKB-KW"/>
</dbReference>
<evidence type="ECO:0000313" key="14">
    <source>
        <dbReference type="EMBL" id="AEJ18503.1"/>
    </source>
</evidence>
<evidence type="ECO:0000259" key="13">
    <source>
        <dbReference type="PROSITE" id="PS51379"/>
    </source>
</evidence>
<keyword evidence="5 11" id="KW-0001">2Fe-2S</keyword>
<dbReference type="PANTHER" id="PTHR11921">
    <property type="entry name" value="SUCCINATE DEHYDROGENASE IRON-SULFUR PROTEIN"/>
    <property type="match status" value="1"/>
</dbReference>
<name>F8EZZ0_GRAC1</name>
<dbReference type="EC" id="1.3.5.1" evidence="11"/>
<protein>
    <recommendedName>
        <fullName evidence="11">Fumarate reductase iron-sulfur subunit</fullName>
        <ecNumber evidence="11">1.3.5.1</ecNumber>
    </recommendedName>
</protein>
<dbReference type="KEGG" id="scd:Spica_0338"/>
<evidence type="ECO:0000256" key="2">
    <source>
        <dbReference type="ARBA" id="ARBA00009433"/>
    </source>
</evidence>
<dbReference type="InterPro" id="IPR012675">
    <property type="entry name" value="Beta-grasp_dom_sf"/>
</dbReference>
<evidence type="ECO:0000256" key="9">
    <source>
        <dbReference type="ARBA" id="ARBA00023014"/>
    </source>
</evidence>
<dbReference type="SUPFAM" id="SSF54292">
    <property type="entry name" value="2Fe-2S ferredoxin-like"/>
    <property type="match status" value="1"/>
</dbReference>
<evidence type="ECO:0000259" key="12">
    <source>
        <dbReference type="PROSITE" id="PS51085"/>
    </source>
</evidence>
<dbReference type="GO" id="GO:0051537">
    <property type="term" value="F:2 iron, 2 sulfur cluster binding"/>
    <property type="evidence" value="ECO:0007669"/>
    <property type="project" value="UniProtKB-KW"/>
</dbReference>
<evidence type="ECO:0000256" key="4">
    <source>
        <dbReference type="ARBA" id="ARBA00022532"/>
    </source>
</evidence>
<dbReference type="Pfam" id="PF13183">
    <property type="entry name" value="Fer4_8"/>
    <property type="match status" value="1"/>
</dbReference>
<dbReference type="GO" id="GO:0008177">
    <property type="term" value="F:succinate dehydrogenase (quinone) activity"/>
    <property type="evidence" value="ECO:0007669"/>
    <property type="project" value="UniProtKB-EC"/>
</dbReference>
<keyword evidence="8 11" id="KW-0408">Iron</keyword>
<dbReference type="NCBIfam" id="TIGR00384">
    <property type="entry name" value="dhsB"/>
    <property type="match status" value="1"/>
</dbReference>
<dbReference type="AlphaFoldDB" id="F8EZZ0"/>
<dbReference type="InterPro" id="IPR004489">
    <property type="entry name" value="Succ_DH/fum_Rdtase_Fe-S"/>
</dbReference>
<comment type="cofactor">
    <cofactor evidence="11">
        <name>[4Fe-4S] cluster</name>
        <dbReference type="ChEBI" id="CHEBI:49883"/>
    </cofactor>
    <text evidence="11">Binds 1 [4Fe-4S] cluster.</text>
</comment>
<dbReference type="InterPro" id="IPR001041">
    <property type="entry name" value="2Fe-2S_ferredoxin-type"/>
</dbReference>
<dbReference type="InterPro" id="IPR009051">
    <property type="entry name" value="Helical_ferredxn"/>
</dbReference>
<dbReference type="InterPro" id="IPR017900">
    <property type="entry name" value="4Fe4S_Fe_S_CS"/>
</dbReference>
<dbReference type="PROSITE" id="PS00198">
    <property type="entry name" value="4FE4S_FER_1"/>
    <property type="match status" value="1"/>
</dbReference>
<accession>F8EZZ0</accession>
<comment type="pathway">
    <text evidence="1">Carbohydrate metabolism; tricarboxylic acid cycle; fumarate from succinate (bacterial route): step 1/1.</text>
</comment>
<comment type="similarity">
    <text evidence="2 11">Belongs to the succinate dehydrogenase/fumarate reductase iron-sulfur protein family.</text>
</comment>
<dbReference type="RefSeq" id="WP_013967815.1">
    <property type="nucleotide sequence ID" value="NC_015732.1"/>
</dbReference>
<dbReference type="CDD" id="cd00207">
    <property type="entry name" value="fer2"/>
    <property type="match status" value="1"/>
</dbReference>
<dbReference type="SUPFAM" id="SSF46548">
    <property type="entry name" value="alpha-helical ferredoxin"/>
    <property type="match status" value="1"/>
</dbReference>
<dbReference type="eggNOG" id="COG0479">
    <property type="taxonomic scope" value="Bacteria"/>
</dbReference>
<dbReference type="PANTHER" id="PTHR11921:SF29">
    <property type="entry name" value="SUCCINATE DEHYDROGENASE [UBIQUINONE] IRON-SULFUR SUBUNIT, MITOCHONDRIAL"/>
    <property type="match status" value="1"/>
</dbReference>
<dbReference type="InterPro" id="IPR025192">
    <property type="entry name" value="Succ_DH/fum_Rdtase_N"/>
</dbReference>
<keyword evidence="15" id="KW-1185">Reference proteome</keyword>
<dbReference type="InterPro" id="IPR006058">
    <property type="entry name" value="2Fe2S_fd_BS"/>
</dbReference>
<dbReference type="Gene3D" id="1.10.1060.10">
    <property type="entry name" value="Alpha-helical ferredoxin"/>
    <property type="match status" value="1"/>
</dbReference>
<keyword evidence="6 11" id="KW-0479">Metal-binding</keyword>
<keyword evidence="3 11" id="KW-0004">4Fe-4S</keyword>
<gene>
    <name evidence="14" type="ordered locus">Spica_0338</name>
</gene>
<dbReference type="Proteomes" id="UP000000503">
    <property type="component" value="Chromosome"/>
</dbReference>
<dbReference type="GO" id="GO:0022904">
    <property type="term" value="P:respiratory electron transport chain"/>
    <property type="evidence" value="ECO:0007669"/>
    <property type="project" value="TreeGrafter"/>
</dbReference>
<dbReference type="Pfam" id="PF13085">
    <property type="entry name" value="Fer2_3"/>
    <property type="match status" value="1"/>
</dbReference>
<feature type="domain" description="2Fe-2S ferredoxin-type" evidence="12">
    <location>
        <begin position="5"/>
        <end position="88"/>
    </location>
</feature>
<keyword evidence="7" id="KW-0560">Oxidoreductase</keyword>
<dbReference type="InterPro" id="IPR017896">
    <property type="entry name" value="4Fe4S_Fe-S-bd"/>
</dbReference>
<dbReference type="GO" id="GO:0009055">
    <property type="term" value="F:electron transfer activity"/>
    <property type="evidence" value="ECO:0007669"/>
    <property type="project" value="InterPro"/>
</dbReference>
<feature type="domain" description="4Fe-4S ferredoxin-type" evidence="13">
    <location>
        <begin position="141"/>
        <end position="170"/>
    </location>
</feature>
<dbReference type="GO" id="GO:0046872">
    <property type="term" value="F:metal ion binding"/>
    <property type="evidence" value="ECO:0007669"/>
    <property type="project" value="UniProtKB-KW"/>
</dbReference>
<dbReference type="GO" id="GO:0051539">
    <property type="term" value="F:4 iron, 4 sulfur cluster binding"/>
    <property type="evidence" value="ECO:0007669"/>
    <property type="project" value="UniProtKB-KW"/>
</dbReference>
<evidence type="ECO:0000256" key="11">
    <source>
        <dbReference type="RuleBase" id="RU361237"/>
    </source>
</evidence>
<dbReference type="PROSITE" id="PS51085">
    <property type="entry name" value="2FE2S_FER_2"/>
    <property type="match status" value="1"/>
</dbReference>
<dbReference type="OrthoDB" id="9804391at2"/>
<evidence type="ECO:0000256" key="5">
    <source>
        <dbReference type="ARBA" id="ARBA00022714"/>
    </source>
</evidence>
<proteinExistence type="inferred from homology"/>
<dbReference type="PROSITE" id="PS51379">
    <property type="entry name" value="4FE4S_FER_2"/>
    <property type="match status" value="1"/>
</dbReference>
<dbReference type="InterPro" id="IPR050573">
    <property type="entry name" value="SDH/FRD_Iron-Sulfur"/>
</dbReference>
<comment type="cofactor">
    <cofactor evidence="11">
        <name>[3Fe-4S] cluster</name>
        <dbReference type="ChEBI" id="CHEBI:21137"/>
    </cofactor>
    <text evidence="11">Binds 1 [3Fe-4S] cluster.</text>
</comment>
<dbReference type="STRING" id="744872.Spica_0338"/>
<evidence type="ECO:0000313" key="15">
    <source>
        <dbReference type="Proteomes" id="UP000000503"/>
    </source>
</evidence>
<evidence type="ECO:0000256" key="3">
    <source>
        <dbReference type="ARBA" id="ARBA00022485"/>
    </source>
</evidence>
<evidence type="ECO:0000256" key="8">
    <source>
        <dbReference type="ARBA" id="ARBA00023004"/>
    </source>
</evidence>
<keyword evidence="4" id="KW-0816">Tricarboxylic acid cycle</keyword>
<comment type="catalytic activity">
    <reaction evidence="11">
        <text>a menaquinone + succinate = a menaquinol + fumarate</text>
        <dbReference type="Rhea" id="RHEA:27834"/>
        <dbReference type="Rhea" id="RHEA-COMP:9537"/>
        <dbReference type="Rhea" id="RHEA-COMP:9539"/>
        <dbReference type="ChEBI" id="CHEBI:16374"/>
        <dbReference type="ChEBI" id="CHEBI:18151"/>
        <dbReference type="ChEBI" id="CHEBI:29806"/>
        <dbReference type="ChEBI" id="CHEBI:30031"/>
        <dbReference type="EC" id="1.3.5.1"/>
    </reaction>
</comment>
<evidence type="ECO:0000256" key="1">
    <source>
        <dbReference type="ARBA" id="ARBA00004894"/>
    </source>
</evidence>
<reference evidence="15" key="1">
    <citation type="journal article" date="2013" name="Stand. Genomic Sci.">
        <title>Genome sequence of the thermophilic fresh-water bacterium Spirochaeta caldaria type strain (H1(T)), reclassification of Spirochaeta caldaria, Spirochaeta stenostrepta, and Spirochaeta zuelzerae in the genus Treponema as Treponema caldaria comb. nov., Treponema stenostrepta comb. nov., and Treponema zuelzerae comb. nov., and emendation of the genus Treponema.</title>
        <authorList>
            <person name="Abt B."/>
            <person name="Goker M."/>
            <person name="Scheuner C."/>
            <person name="Han C."/>
            <person name="Lu M."/>
            <person name="Misra M."/>
            <person name="Lapidus A."/>
            <person name="Nolan M."/>
            <person name="Lucas S."/>
            <person name="Hammon N."/>
            <person name="Deshpande S."/>
            <person name="Cheng J.F."/>
            <person name="Tapia R."/>
            <person name="Goodwin L.A."/>
            <person name="Pitluck S."/>
            <person name="Liolios K."/>
            <person name="Pagani I."/>
            <person name="Ivanova N."/>
            <person name="Mavromatis K."/>
            <person name="Mikhailova N."/>
            <person name="Huntemann M."/>
            <person name="Pati A."/>
            <person name="Chen A."/>
            <person name="Palaniappan K."/>
            <person name="Land M."/>
            <person name="Hauser L."/>
            <person name="Jeffries C.D."/>
            <person name="Rohde M."/>
            <person name="Spring S."/>
            <person name="Gronow S."/>
            <person name="Detter J.C."/>
            <person name="Bristow J."/>
            <person name="Eisen J.A."/>
            <person name="Markowitz V."/>
            <person name="Hugenholtz P."/>
            <person name="Kyrpides N.C."/>
            <person name="Woyke T."/>
            <person name="Klenk H.P."/>
        </authorList>
    </citation>
    <scope>NUCLEOTIDE SEQUENCE</scope>
    <source>
        <strain evidence="15">ATCC 51460 / DSM 7334 / H1</strain>
    </source>
</reference>
<evidence type="ECO:0000256" key="10">
    <source>
        <dbReference type="ARBA" id="ARBA00023291"/>
    </source>
</evidence>
<dbReference type="Gene3D" id="3.10.20.30">
    <property type="match status" value="1"/>
</dbReference>
<organism evidence="14 15">
    <name type="scientific">Gracilinema caldarium (strain ATCC 51460 / DSM 7334 / H1)</name>
    <name type="common">Treponema caldarium</name>
    <dbReference type="NCBI Taxonomy" id="744872"/>
    <lineage>
        <taxon>Bacteria</taxon>
        <taxon>Pseudomonadati</taxon>
        <taxon>Spirochaetota</taxon>
        <taxon>Spirochaetia</taxon>
        <taxon>Spirochaetales</taxon>
        <taxon>Breznakiellaceae</taxon>
        <taxon>Gracilinema</taxon>
    </lineage>
</organism>
<comment type="cofactor">
    <cofactor evidence="11">
        <name>[2Fe-2S] cluster</name>
        <dbReference type="ChEBI" id="CHEBI:190135"/>
    </cofactor>
    <text evidence="11">Binds 1 [2Fe-2S] cluster.</text>
</comment>